<sequence length="111" mass="12010">MVSSRRSRLPRHAAGHVAFPFTRAGGRPANRIVRGRRRYGRPQSAARSSAPTPCRQAENMIGAAAHQPGAFRREPSEPRERDGARQPVRCDGVAADGGGIHRTTQPQPQPG</sequence>
<feature type="region of interest" description="Disordered" evidence="1">
    <location>
        <begin position="1"/>
        <end position="111"/>
    </location>
</feature>
<reference evidence="2" key="1">
    <citation type="submission" date="2018-08" db="EMBL/GenBank/DDBJ databases">
        <title>Identification of Burkholderia cepacia strains that express a Burkholderia pseudomallei-like capsular polysaccharide.</title>
        <authorList>
            <person name="Burtnick M.N."/>
            <person name="Vongsouvath M."/>
            <person name="Newton P."/>
            <person name="Wuthiekanun V."/>
            <person name="Limmathurotsakul D."/>
            <person name="Brett P.J."/>
            <person name="Chantratita N."/>
            <person name="Dance D.A."/>
        </authorList>
    </citation>
    <scope>NUCLEOTIDE SEQUENCE</scope>
    <source>
        <strain evidence="2">SBXCC001</strain>
    </source>
</reference>
<evidence type="ECO:0000256" key="1">
    <source>
        <dbReference type="SAM" id="MobiDB-lite"/>
    </source>
</evidence>
<organism evidence="2 3">
    <name type="scientific">Burkholderia thailandensis</name>
    <dbReference type="NCBI Taxonomy" id="57975"/>
    <lineage>
        <taxon>Bacteria</taxon>
        <taxon>Pseudomonadati</taxon>
        <taxon>Pseudomonadota</taxon>
        <taxon>Betaproteobacteria</taxon>
        <taxon>Burkholderiales</taxon>
        <taxon>Burkholderiaceae</taxon>
        <taxon>Burkholderia</taxon>
        <taxon>pseudomallei group</taxon>
    </lineage>
</organism>
<dbReference type="Proteomes" id="UP001272137">
    <property type="component" value="Unassembled WGS sequence"/>
</dbReference>
<protein>
    <submittedName>
        <fullName evidence="2">Uncharacterized protein</fullName>
    </submittedName>
</protein>
<gene>
    <name evidence="2" type="ORF">C7S16_6165</name>
</gene>
<feature type="compositionally biased region" description="Basic and acidic residues" evidence="1">
    <location>
        <begin position="71"/>
        <end position="84"/>
    </location>
</feature>
<name>A0AAW9CRS4_BURTH</name>
<dbReference type="EMBL" id="QXCT01000001">
    <property type="protein sequence ID" value="MDW9251314.1"/>
    <property type="molecule type" value="Genomic_DNA"/>
</dbReference>
<feature type="compositionally biased region" description="Polar residues" evidence="1">
    <location>
        <begin position="102"/>
        <end position="111"/>
    </location>
</feature>
<feature type="compositionally biased region" description="Basic residues" evidence="1">
    <location>
        <begin position="1"/>
        <end position="14"/>
    </location>
</feature>
<proteinExistence type="predicted"/>
<dbReference type="AlphaFoldDB" id="A0AAW9CRS4"/>
<evidence type="ECO:0000313" key="3">
    <source>
        <dbReference type="Proteomes" id="UP001272137"/>
    </source>
</evidence>
<accession>A0AAW9CRS4</accession>
<comment type="caution">
    <text evidence="2">The sequence shown here is derived from an EMBL/GenBank/DDBJ whole genome shotgun (WGS) entry which is preliminary data.</text>
</comment>
<evidence type="ECO:0000313" key="2">
    <source>
        <dbReference type="EMBL" id="MDW9251314.1"/>
    </source>
</evidence>